<sequence length="221" mass="24829">MTNRAGPRPFERRALRPLRELGIDDDTPLFVLTLPEGNVEVRETHRDELVVFAYTRLDWLFACCGGSQPFVRATVRELRTVGTVLDQFVYAAVDLWHPEGERYPEPDWRDFEPLPLIDTTVPDSTLLWVPIRAGSVGTTKAVVEMATGEHGEPLLLVFSSLARLRAELGEGRAAASVRADHLQRMIDDLGARSVVFDPTVPPQKQDFAREATWATATTRRH</sequence>
<proteinExistence type="predicted"/>
<evidence type="ECO:0000259" key="1">
    <source>
        <dbReference type="Pfam" id="PF07179"/>
    </source>
</evidence>
<dbReference type="RefSeq" id="WP_260194957.1">
    <property type="nucleotide sequence ID" value="NZ_JAFFZE010000023.1"/>
</dbReference>
<evidence type="ECO:0000313" key="2">
    <source>
        <dbReference type="EMBL" id="MCT2587070.1"/>
    </source>
</evidence>
<dbReference type="Pfam" id="PF07179">
    <property type="entry name" value="SseB"/>
    <property type="match status" value="1"/>
</dbReference>
<name>A0ABT2JGR9_9PSEU</name>
<keyword evidence="3" id="KW-1185">Reference proteome</keyword>
<dbReference type="InterPro" id="IPR009839">
    <property type="entry name" value="SseB_N"/>
</dbReference>
<dbReference type="NCBIfam" id="NF042914">
    <property type="entry name" value="SAV915_dom"/>
    <property type="match status" value="1"/>
</dbReference>
<evidence type="ECO:0000313" key="3">
    <source>
        <dbReference type="Proteomes" id="UP001156441"/>
    </source>
</evidence>
<comment type="caution">
    <text evidence="2">The sequence shown here is derived from an EMBL/GenBank/DDBJ whole genome shotgun (WGS) entry which is preliminary data.</text>
</comment>
<protein>
    <recommendedName>
        <fullName evidence="1">SseB protein N-terminal domain-containing protein</fullName>
    </recommendedName>
</protein>
<accession>A0ABT2JGR9</accession>
<dbReference type="Proteomes" id="UP001156441">
    <property type="component" value="Unassembled WGS sequence"/>
</dbReference>
<reference evidence="2 3" key="1">
    <citation type="submission" date="2021-02" db="EMBL/GenBank/DDBJ databases">
        <title>Actinophytocola xerophila sp. nov., isolated from soil of cotton cropping field.</title>
        <authorList>
            <person name="Huang R."/>
            <person name="Chen X."/>
            <person name="Ge X."/>
            <person name="Liu W."/>
        </authorList>
    </citation>
    <scope>NUCLEOTIDE SEQUENCE [LARGE SCALE GENOMIC DNA]</scope>
    <source>
        <strain evidence="2 3">S1-96</strain>
    </source>
</reference>
<gene>
    <name evidence="2" type="ORF">JT362_28495</name>
</gene>
<organism evidence="2 3">
    <name type="scientific">Actinophytocola gossypii</name>
    <dbReference type="NCBI Taxonomy" id="2812003"/>
    <lineage>
        <taxon>Bacteria</taxon>
        <taxon>Bacillati</taxon>
        <taxon>Actinomycetota</taxon>
        <taxon>Actinomycetes</taxon>
        <taxon>Pseudonocardiales</taxon>
        <taxon>Pseudonocardiaceae</taxon>
    </lineage>
</organism>
<dbReference type="InterPro" id="IPR049975">
    <property type="entry name" value="SAV_915-like_dom"/>
</dbReference>
<dbReference type="EMBL" id="JAFFZE010000023">
    <property type="protein sequence ID" value="MCT2587070.1"/>
    <property type="molecule type" value="Genomic_DNA"/>
</dbReference>
<feature type="domain" description="SseB protein N-terminal" evidence="1">
    <location>
        <begin position="127"/>
        <end position="204"/>
    </location>
</feature>